<feature type="transmembrane region" description="Helical" evidence="1">
    <location>
        <begin position="233"/>
        <end position="256"/>
    </location>
</feature>
<keyword evidence="1" id="KW-1133">Transmembrane helix</keyword>
<dbReference type="PANTHER" id="PTHR37305">
    <property type="entry name" value="INTEGRAL MEMBRANE PROTEIN-RELATED"/>
    <property type="match status" value="1"/>
</dbReference>
<feature type="transmembrane region" description="Helical" evidence="1">
    <location>
        <begin position="17"/>
        <end position="41"/>
    </location>
</feature>
<feature type="transmembrane region" description="Helical" evidence="1">
    <location>
        <begin position="181"/>
        <end position="201"/>
    </location>
</feature>
<dbReference type="Pfam" id="PF12730">
    <property type="entry name" value="ABC2_membrane_4"/>
    <property type="match status" value="1"/>
</dbReference>
<reference evidence="2" key="1">
    <citation type="submission" date="2021-01" db="EMBL/GenBank/DDBJ databases">
        <title>Whole genome shotgun sequence of Sphaerimonospora thailandensis NBRC 107569.</title>
        <authorList>
            <person name="Komaki H."/>
            <person name="Tamura T."/>
        </authorList>
    </citation>
    <scope>NUCLEOTIDE SEQUENCE</scope>
    <source>
        <strain evidence="2">NBRC 107569</strain>
    </source>
</reference>
<dbReference type="AlphaFoldDB" id="A0A8J3VY26"/>
<keyword evidence="1" id="KW-0472">Membrane</keyword>
<evidence type="ECO:0000313" key="3">
    <source>
        <dbReference type="Proteomes" id="UP000610966"/>
    </source>
</evidence>
<keyword evidence="3" id="KW-1185">Reference proteome</keyword>
<keyword evidence="1" id="KW-0812">Transmembrane</keyword>
<feature type="transmembrane region" description="Helical" evidence="1">
    <location>
        <begin position="61"/>
        <end position="84"/>
    </location>
</feature>
<dbReference type="EMBL" id="BOOG01000008">
    <property type="protein sequence ID" value="GIH68521.1"/>
    <property type="molecule type" value="Genomic_DNA"/>
</dbReference>
<evidence type="ECO:0000313" key="2">
    <source>
        <dbReference type="EMBL" id="GIH68521.1"/>
    </source>
</evidence>
<dbReference type="RefSeq" id="WP_204011297.1">
    <property type="nucleotide sequence ID" value="NZ_BOOG01000008.1"/>
</dbReference>
<organism evidence="2 3">
    <name type="scientific">Sphaerimonospora thailandensis</name>
    <dbReference type="NCBI Taxonomy" id="795644"/>
    <lineage>
        <taxon>Bacteria</taxon>
        <taxon>Bacillati</taxon>
        <taxon>Actinomycetota</taxon>
        <taxon>Actinomycetes</taxon>
        <taxon>Streptosporangiales</taxon>
        <taxon>Streptosporangiaceae</taxon>
        <taxon>Sphaerimonospora</taxon>
    </lineage>
</organism>
<proteinExistence type="predicted"/>
<feature type="transmembrane region" description="Helical" evidence="1">
    <location>
        <begin position="152"/>
        <end position="174"/>
    </location>
</feature>
<comment type="caution">
    <text evidence="2">The sequence shown here is derived from an EMBL/GenBank/DDBJ whole genome shotgun (WGS) entry which is preliminary data.</text>
</comment>
<accession>A0A8J3VY26</accession>
<name>A0A8J3VY26_9ACTN</name>
<gene>
    <name evidence="2" type="ORF">Mth01_07740</name>
</gene>
<dbReference type="PANTHER" id="PTHR37305:SF1">
    <property type="entry name" value="MEMBRANE PROTEIN"/>
    <property type="match status" value="1"/>
</dbReference>
<sequence length="261" mass="27700">MTNLVKAELQKLFTTRLWWILLIVLLLLTGVFLAFFIGFAGVENNGAAGIPATDDPKWAQLAWTTGAQMSWIMVMILGVIMMTSEFRYQTITGTFLTTPRRSQVIVAKLVSGLVVGALYALAVLVFQALVVIPTVLISGGELSLAESRIPQISLGILVSTALYAVFGIGLGALVRNQIAGIVGAIVWTYIIESIFTAIPALQGVGKWLPGGASNALMSIDIDTGLGVPHWLPAWGGALVLVGYGLLFAAVASATTVRRDIT</sequence>
<dbReference type="Proteomes" id="UP000610966">
    <property type="component" value="Unassembled WGS sequence"/>
</dbReference>
<evidence type="ECO:0000256" key="1">
    <source>
        <dbReference type="SAM" id="Phobius"/>
    </source>
</evidence>
<protein>
    <submittedName>
        <fullName evidence="2">ABC transporter permease</fullName>
    </submittedName>
</protein>
<feature type="transmembrane region" description="Helical" evidence="1">
    <location>
        <begin position="105"/>
        <end position="132"/>
    </location>
</feature>